<accession>A0A1G8S6D6</accession>
<protein>
    <submittedName>
        <fullName evidence="2">Uncharacterized membrane protein YkoI</fullName>
    </submittedName>
</protein>
<dbReference type="OrthoDB" id="2476750at2"/>
<evidence type="ECO:0000313" key="2">
    <source>
        <dbReference type="EMBL" id="SDJ24743.1"/>
    </source>
</evidence>
<sequence length="170" mass="19430">MSRKIIGVMLVLLVFGVISWFVMGAWQEEALDSEEARDLVTSHYQGSILEWKEDEERFIATVERDTGVYAITIDRESATVEDVRRLEENAIEKESEAPSETEEEPLRLLTEEEAGINAQEEVAGTIDDIDYEQEGDIPYYLVEIERSDEREATVQIHAINGEVMSITWDD</sequence>
<feature type="domain" description="PepSY" evidence="1">
    <location>
        <begin position="109"/>
        <end position="166"/>
    </location>
</feature>
<dbReference type="Gene3D" id="3.10.450.40">
    <property type="match status" value="1"/>
</dbReference>
<dbReference type="AlphaFoldDB" id="A0A1G8S6D6"/>
<organism evidence="2 3">
    <name type="scientific">Salimicrobium halophilum</name>
    <dbReference type="NCBI Taxonomy" id="86666"/>
    <lineage>
        <taxon>Bacteria</taxon>
        <taxon>Bacillati</taxon>
        <taxon>Bacillota</taxon>
        <taxon>Bacilli</taxon>
        <taxon>Bacillales</taxon>
        <taxon>Bacillaceae</taxon>
        <taxon>Salimicrobium</taxon>
    </lineage>
</organism>
<proteinExistence type="predicted"/>
<evidence type="ECO:0000313" key="3">
    <source>
        <dbReference type="Proteomes" id="UP000199225"/>
    </source>
</evidence>
<name>A0A1G8S6D6_9BACI</name>
<dbReference type="STRING" id="86666.SAMN04490247_1274"/>
<dbReference type="Proteomes" id="UP000199225">
    <property type="component" value="Unassembled WGS sequence"/>
</dbReference>
<dbReference type="Pfam" id="PF03413">
    <property type="entry name" value="PepSY"/>
    <property type="match status" value="1"/>
</dbReference>
<dbReference type="RefSeq" id="WP_093193030.1">
    <property type="nucleotide sequence ID" value="NZ_FNEV01000003.1"/>
</dbReference>
<dbReference type="EMBL" id="FNEV01000003">
    <property type="protein sequence ID" value="SDJ24743.1"/>
    <property type="molecule type" value="Genomic_DNA"/>
</dbReference>
<keyword evidence="3" id="KW-1185">Reference proteome</keyword>
<reference evidence="3" key="1">
    <citation type="submission" date="2016-10" db="EMBL/GenBank/DDBJ databases">
        <authorList>
            <person name="Varghese N."/>
            <person name="Submissions S."/>
        </authorList>
    </citation>
    <scope>NUCLEOTIDE SEQUENCE [LARGE SCALE GENOMIC DNA]</scope>
    <source>
        <strain evidence="3">DSM 4771</strain>
    </source>
</reference>
<evidence type="ECO:0000259" key="1">
    <source>
        <dbReference type="Pfam" id="PF03413"/>
    </source>
</evidence>
<dbReference type="InterPro" id="IPR025711">
    <property type="entry name" value="PepSY"/>
</dbReference>
<gene>
    <name evidence="2" type="ORF">SAMN04490247_1274</name>
</gene>